<accession>A0A438DBW8</accession>
<feature type="domain" description="Retrotransposon gag" evidence="1">
    <location>
        <begin position="74"/>
        <end position="146"/>
    </location>
</feature>
<reference evidence="2 3" key="1">
    <citation type="journal article" date="2018" name="PLoS Genet.">
        <title>Population sequencing reveals clonal diversity and ancestral inbreeding in the grapevine cultivar Chardonnay.</title>
        <authorList>
            <person name="Roach M.J."/>
            <person name="Johnson D.L."/>
            <person name="Bohlmann J."/>
            <person name="van Vuuren H.J."/>
            <person name="Jones S.J."/>
            <person name="Pretorius I.S."/>
            <person name="Schmidt S.A."/>
            <person name="Borneman A.R."/>
        </authorList>
    </citation>
    <scope>NUCLEOTIDE SEQUENCE [LARGE SCALE GENOMIC DNA]</scope>
    <source>
        <strain evidence="3">cv. Chardonnay</strain>
        <tissue evidence="2">Leaf</tissue>
    </source>
</reference>
<evidence type="ECO:0000259" key="1">
    <source>
        <dbReference type="Pfam" id="PF03732"/>
    </source>
</evidence>
<dbReference type="Pfam" id="PF03732">
    <property type="entry name" value="Retrotrans_gag"/>
    <property type="match status" value="1"/>
</dbReference>
<dbReference type="EMBL" id="QGNW01001700">
    <property type="protein sequence ID" value="RVW32940.1"/>
    <property type="molecule type" value="Genomic_DNA"/>
</dbReference>
<proteinExistence type="predicted"/>
<dbReference type="PANTHER" id="PTHR33437:SF2">
    <property type="entry name" value="OS06G0361200 PROTEIN"/>
    <property type="match status" value="1"/>
</dbReference>
<gene>
    <name evidence="2" type="ORF">CK203_112641</name>
</gene>
<dbReference type="Proteomes" id="UP000288805">
    <property type="component" value="Unassembled WGS sequence"/>
</dbReference>
<evidence type="ECO:0000313" key="3">
    <source>
        <dbReference type="Proteomes" id="UP000288805"/>
    </source>
</evidence>
<dbReference type="InterPro" id="IPR005162">
    <property type="entry name" value="Retrotrans_gag_dom"/>
</dbReference>
<protein>
    <recommendedName>
        <fullName evidence="1">Retrotransposon gag domain-containing protein</fullName>
    </recommendedName>
</protein>
<dbReference type="AlphaFoldDB" id="A0A438DBW8"/>
<organism evidence="2 3">
    <name type="scientific">Vitis vinifera</name>
    <name type="common">Grape</name>
    <dbReference type="NCBI Taxonomy" id="29760"/>
    <lineage>
        <taxon>Eukaryota</taxon>
        <taxon>Viridiplantae</taxon>
        <taxon>Streptophyta</taxon>
        <taxon>Embryophyta</taxon>
        <taxon>Tracheophyta</taxon>
        <taxon>Spermatophyta</taxon>
        <taxon>Magnoliopsida</taxon>
        <taxon>eudicotyledons</taxon>
        <taxon>Gunneridae</taxon>
        <taxon>Pentapetalae</taxon>
        <taxon>rosids</taxon>
        <taxon>Vitales</taxon>
        <taxon>Vitaceae</taxon>
        <taxon>Viteae</taxon>
        <taxon>Vitis</taxon>
    </lineage>
</organism>
<dbReference type="PANTHER" id="PTHR33437">
    <property type="entry name" value="OS06G0361200 PROTEIN"/>
    <property type="match status" value="1"/>
</dbReference>
<comment type="caution">
    <text evidence="2">The sequence shown here is derived from an EMBL/GenBank/DDBJ whole genome shotgun (WGS) entry which is preliminary data.</text>
</comment>
<evidence type="ECO:0000313" key="2">
    <source>
        <dbReference type="EMBL" id="RVW32940.1"/>
    </source>
</evidence>
<name>A0A438DBW8_VITVI</name>
<sequence>MSNEENYSNRSESFTSPFLMTMLVMATDTTSVEEQLVEMARAITKLTKTVEEKDMQIASLINKVEAQVQNIDLAPKCIDSWDQMECEFLNRFYSTRRTVSMMELTNTKQWKDELIVDYIHWRSLSLDYKDRLSEVSVVEMCIQGMHWGLLYIL</sequence>